<sequence length="84" mass="8394">MQARLGRKTGRGQAQGEGGLGWGGPGLEGGSKQQGWIAGINQGGSDSTDRSQPDPAVVHTSAWAGLGGTVVVAEPDGHVTMLAD</sequence>
<evidence type="ECO:0000313" key="2">
    <source>
        <dbReference type="EMBL" id="KAF0896571.1"/>
    </source>
</evidence>
<comment type="caution">
    <text evidence="2">The sequence shown here is derived from an EMBL/GenBank/DDBJ whole genome shotgun (WGS) entry which is preliminary data.</text>
</comment>
<keyword evidence="3" id="KW-1185">Reference proteome</keyword>
<accession>A0A6G1C962</accession>
<proteinExistence type="predicted"/>
<evidence type="ECO:0000313" key="3">
    <source>
        <dbReference type="Proteomes" id="UP000479710"/>
    </source>
</evidence>
<feature type="compositionally biased region" description="Basic residues" evidence="1">
    <location>
        <begin position="1"/>
        <end position="10"/>
    </location>
</feature>
<gene>
    <name evidence="2" type="ORF">E2562_025508</name>
</gene>
<protein>
    <submittedName>
        <fullName evidence="2">Uncharacterized protein</fullName>
    </submittedName>
</protein>
<dbReference type="AlphaFoldDB" id="A0A6G1C962"/>
<feature type="region of interest" description="Disordered" evidence="1">
    <location>
        <begin position="1"/>
        <end position="58"/>
    </location>
</feature>
<organism evidence="2 3">
    <name type="scientific">Oryza meyeriana var. granulata</name>
    <dbReference type="NCBI Taxonomy" id="110450"/>
    <lineage>
        <taxon>Eukaryota</taxon>
        <taxon>Viridiplantae</taxon>
        <taxon>Streptophyta</taxon>
        <taxon>Embryophyta</taxon>
        <taxon>Tracheophyta</taxon>
        <taxon>Spermatophyta</taxon>
        <taxon>Magnoliopsida</taxon>
        <taxon>Liliopsida</taxon>
        <taxon>Poales</taxon>
        <taxon>Poaceae</taxon>
        <taxon>BOP clade</taxon>
        <taxon>Oryzoideae</taxon>
        <taxon>Oryzeae</taxon>
        <taxon>Oryzinae</taxon>
        <taxon>Oryza</taxon>
        <taxon>Oryza meyeriana</taxon>
    </lineage>
</organism>
<dbReference type="Proteomes" id="UP000479710">
    <property type="component" value="Unassembled WGS sequence"/>
</dbReference>
<evidence type="ECO:0000256" key="1">
    <source>
        <dbReference type="SAM" id="MobiDB-lite"/>
    </source>
</evidence>
<feature type="compositionally biased region" description="Gly residues" evidence="1">
    <location>
        <begin position="13"/>
        <end position="29"/>
    </location>
</feature>
<reference evidence="2 3" key="1">
    <citation type="submission" date="2019-11" db="EMBL/GenBank/DDBJ databases">
        <title>Whole genome sequence of Oryza granulata.</title>
        <authorList>
            <person name="Li W."/>
        </authorList>
    </citation>
    <scope>NUCLEOTIDE SEQUENCE [LARGE SCALE GENOMIC DNA]</scope>
    <source>
        <strain evidence="3">cv. Menghai</strain>
        <tissue evidence="2">Leaf</tissue>
    </source>
</reference>
<dbReference type="EMBL" id="SPHZ02000010">
    <property type="protein sequence ID" value="KAF0896571.1"/>
    <property type="molecule type" value="Genomic_DNA"/>
</dbReference>
<name>A0A6G1C962_9ORYZ</name>